<reference evidence="1 2" key="1">
    <citation type="submission" date="2018-06" db="EMBL/GenBank/DDBJ databases">
        <title>WGS assembly of Brassica rapa FPsc.</title>
        <authorList>
            <person name="Bowman J."/>
            <person name="Kohchi T."/>
            <person name="Yamato K."/>
            <person name="Jenkins J."/>
            <person name="Shu S."/>
            <person name="Ishizaki K."/>
            <person name="Yamaoka S."/>
            <person name="Nishihama R."/>
            <person name="Nakamura Y."/>
            <person name="Berger F."/>
            <person name="Adam C."/>
            <person name="Aki S."/>
            <person name="Althoff F."/>
            <person name="Araki T."/>
            <person name="Arteaga-Vazquez M."/>
            <person name="Balasubrmanian S."/>
            <person name="Bauer D."/>
            <person name="Boehm C."/>
            <person name="Briginshaw L."/>
            <person name="Caballero-Perez J."/>
            <person name="Catarino B."/>
            <person name="Chen F."/>
            <person name="Chiyoda S."/>
            <person name="Chovatia M."/>
            <person name="Davies K."/>
            <person name="Delmans M."/>
            <person name="Demura T."/>
            <person name="Dierschke T."/>
            <person name="Dolan L."/>
            <person name="Dorantes-Acosta A."/>
            <person name="Eklund D."/>
            <person name="Florent S."/>
            <person name="Flores-Sandoval E."/>
            <person name="Fujiyama A."/>
            <person name="Fukuzawa H."/>
            <person name="Galik B."/>
            <person name="Grimanelli D."/>
            <person name="Grimwood J."/>
            <person name="Grossniklaus U."/>
            <person name="Hamada T."/>
            <person name="Haseloff J."/>
            <person name="Hetherington A."/>
            <person name="Higo A."/>
            <person name="Hirakawa Y."/>
            <person name="Hundley H."/>
            <person name="Ikeda Y."/>
            <person name="Inoue K."/>
            <person name="Inoue S."/>
            <person name="Ishida S."/>
            <person name="Jia Q."/>
            <person name="Kakita M."/>
            <person name="Kanazawa T."/>
            <person name="Kawai Y."/>
            <person name="Kawashima T."/>
            <person name="Kennedy M."/>
            <person name="Kinose K."/>
            <person name="Kinoshita T."/>
            <person name="Kohara Y."/>
            <person name="Koide E."/>
            <person name="Komatsu K."/>
            <person name="Kopischke S."/>
            <person name="Kubo M."/>
            <person name="Kyozuka J."/>
            <person name="Lagercrantz U."/>
            <person name="Lin S."/>
            <person name="Lindquist E."/>
            <person name="Lipzen A."/>
            <person name="Lu C."/>
            <person name="Luna E."/>
            <person name="Martienssen R."/>
            <person name="Minamino N."/>
            <person name="Mizutani M."/>
            <person name="Mizutani M."/>
            <person name="Mochizuki N."/>
            <person name="Monte I."/>
            <person name="Mosher R."/>
            <person name="Nagasaki H."/>
            <person name="Nakagami H."/>
            <person name="Naramoto S."/>
            <person name="Nishitani K."/>
            <person name="Ohtani M."/>
            <person name="Okamoto T."/>
            <person name="Okumura M."/>
            <person name="Phillips J."/>
            <person name="Pollak B."/>
            <person name="Reinders A."/>
            <person name="Roevekamp M."/>
            <person name="Sano R."/>
            <person name="Sawa S."/>
            <person name="Schmid M."/>
            <person name="Shirakawa M."/>
            <person name="Solano R."/>
            <person name="Spunde A."/>
            <person name="Suetsugu N."/>
            <person name="Sugano S."/>
            <person name="Sugiyama A."/>
            <person name="Sun R."/>
            <person name="Suzuki Y."/>
            <person name="Takenaka M."/>
            <person name="Takezawa D."/>
            <person name="Tomogane H."/>
            <person name="Tsuzuki M."/>
            <person name="Ueda T."/>
            <person name="Umeda M."/>
            <person name="Ward J."/>
            <person name="Watanabe Y."/>
            <person name="Yazaki K."/>
            <person name="Yokoyama R."/>
            <person name="Yoshitake Y."/>
            <person name="Yotsui I."/>
            <person name="Zachgo S."/>
            <person name="Schmutz J."/>
        </authorList>
    </citation>
    <scope>NUCLEOTIDE SEQUENCE [LARGE SCALE GENOMIC DNA]</scope>
    <source>
        <strain evidence="2">cv. B-3</strain>
    </source>
</reference>
<evidence type="ECO:0000313" key="1">
    <source>
        <dbReference type="EMBL" id="RID65957.1"/>
    </source>
</evidence>
<evidence type="ECO:0000313" key="2">
    <source>
        <dbReference type="Proteomes" id="UP000264353"/>
    </source>
</evidence>
<dbReference type="Proteomes" id="UP000264353">
    <property type="component" value="Chromosome A4"/>
</dbReference>
<accession>A0A397ZK00</accession>
<proteinExistence type="predicted"/>
<sequence length="69" mass="7808">MAVFYVDSLCTQVEILEGLYHLATCTREGHRYCHSIKIGIPTPENNTPIGRRETRQTLDQSPLIFSAKS</sequence>
<dbReference type="AlphaFoldDB" id="A0A397ZK00"/>
<dbReference type="EMBL" id="CM010631">
    <property type="protein sequence ID" value="RID65957.1"/>
    <property type="molecule type" value="Genomic_DNA"/>
</dbReference>
<gene>
    <name evidence="1" type="ORF">BRARA_D01127</name>
</gene>
<name>A0A397ZK00_BRACM</name>
<protein>
    <submittedName>
        <fullName evidence="1">Uncharacterized protein</fullName>
    </submittedName>
</protein>
<organism evidence="1 2">
    <name type="scientific">Brassica campestris</name>
    <name type="common">Field mustard</name>
    <dbReference type="NCBI Taxonomy" id="3711"/>
    <lineage>
        <taxon>Eukaryota</taxon>
        <taxon>Viridiplantae</taxon>
        <taxon>Streptophyta</taxon>
        <taxon>Embryophyta</taxon>
        <taxon>Tracheophyta</taxon>
        <taxon>Spermatophyta</taxon>
        <taxon>Magnoliopsida</taxon>
        <taxon>eudicotyledons</taxon>
        <taxon>Gunneridae</taxon>
        <taxon>Pentapetalae</taxon>
        <taxon>rosids</taxon>
        <taxon>malvids</taxon>
        <taxon>Brassicales</taxon>
        <taxon>Brassicaceae</taxon>
        <taxon>Brassiceae</taxon>
        <taxon>Brassica</taxon>
    </lineage>
</organism>